<evidence type="ECO:0000313" key="14">
    <source>
        <dbReference type="Proteomes" id="UP000059074"/>
    </source>
</evidence>
<accession>A0A120CTG6</accession>
<evidence type="ECO:0000256" key="2">
    <source>
        <dbReference type="ARBA" id="ARBA00008017"/>
    </source>
</evidence>
<feature type="transmembrane region" description="Helical" evidence="8">
    <location>
        <begin position="733"/>
        <end position="762"/>
    </location>
</feature>
<keyword evidence="4 8" id="KW-0812">Transmembrane</keyword>
<evidence type="ECO:0000256" key="4">
    <source>
        <dbReference type="ARBA" id="ARBA00022692"/>
    </source>
</evidence>
<dbReference type="Gene3D" id="3.30.70.100">
    <property type="match status" value="2"/>
</dbReference>
<feature type="domain" description="DUF3772" evidence="11">
    <location>
        <begin position="266"/>
        <end position="324"/>
    </location>
</feature>
<dbReference type="PATRIC" id="fig|121290.4.peg.2099"/>
<feature type="transmembrane region" description="Helical" evidence="8">
    <location>
        <begin position="531"/>
        <end position="553"/>
    </location>
</feature>
<feature type="transmembrane region" description="Helical" evidence="8">
    <location>
        <begin position="619"/>
        <end position="639"/>
    </location>
</feature>
<feature type="region of interest" description="Disordered" evidence="7">
    <location>
        <begin position="23"/>
        <end position="167"/>
    </location>
</feature>
<dbReference type="InterPro" id="IPR011066">
    <property type="entry name" value="MscS_channel_C_sf"/>
</dbReference>
<dbReference type="InterPro" id="IPR010920">
    <property type="entry name" value="LSM_dom_sf"/>
</dbReference>
<evidence type="ECO:0000259" key="11">
    <source>
        <dbReference type="Pfam" id="PF12607"/>
    </source>
</evidence>
<dbReference type="PANTHER" id="PTHR30347">
    <property type="entry name" value="POTASSIUM CHANNEL RELATED"/>
    <property type="match status" value="1"/>
</dbReference>
<keyword evidence="9" id="KW-0732">Signal</keyword>
<dbReference type="AlphaFoldDB" id="A0A120CTG6"/>
<dbReference type="InterPro" id="IPR006685">
    <property type="entry name" value="MscS_channel_2nd"/>
</dbReference>
<keyword evidence="3" id="KW-1003">Cell membrane</keyword>
<dbReference type="SUPFAM" id="SSF50182">
    <property type="entry name" value="Sm-like ribonucleoproteins"/>
    <property type="match status" value="1"/>
</dbReference>
<protein>
    <submittedName>
        <fullName evidence="13">Potassium efflux system KefA protein</fullName>
    </submittedName>
</protein>
<feature type="transmembrane region" description="Helical" evidence="8">
    <location>
        <begin position="490"/>
        <end position="510"/>
    </location>
</feature>
<feature type="transmembrane region" description="Helical" evidence="8">
    <location>
        <begin position="337"/>
        <end position="359"/>
    </location>
</feature>
<feature type="transmembrane region" description="Helical" evidence="8">
    <location>
        <begin position="380"/>
        <end position="405"/>
    </location>
</feature>
<keyword evidence="5 8" id="KW-1133">Transmembrane helix</keyword>
<comment type="similarity">
    <text evidence="2">Belongs to the MscS (TC 1.A.23) family.</text>
</comment>
<feature type="transmembrane region" description="Helical" evidence="8">
    <location>
        <begin position="417"/>
        <end position="440"/>
    </location>
</feature>
<feature type="compositionally biased region" description="Low complexity" evidence="7">
    <location>
        <begin position="64"/>
        <end position="98"/>
    </location>
</feature>
<evidence type="ECO:0000313" key="13">
    <source>
        <dbReference type="EMBL" id="KWT64589.1"/>
    </source>
</evidence>
<dbReference type="Pfam" id="PF21082">
    <property type="entry name" value="MS_channel_3rd"/>
    <property type="match status" value="1"/>
</dbReference>
<evidence type="ECO:0000256" key="7">
    <source>
        <dbReference type="SAM" id="MobiDB-lite"/>
    </source>
</evidence>
<feature type="compositionally biased region" description="Low complexity" evidence="7">
    <location>
        <begin position="106"/>
        <end position="123"/>
    </location>
</feature>
<feature type="domain" description="Mechanosensitive ion channel MscS" evidence="10">
    <location>
        <begin position="750"/>
        <end position="816"/>
    </location>
</feature>
<dbReference type="GO" id="GO:0008381">
    <property type="term" value="F:mechanosensitive monoatomic ion channel activity"/>
    <property type="evidence" value="ECO:0007669"/>
    <property type="project" value="UniProtKB-ARBA"/>
</dbReference>
<comment type="subcellular location">
    <subcellularLocation>
        <location evidence="1">Cell membrane</location>
        <topology evidence="1">Multi-pass membrane protein</topology>
    </subcellularLocation>
</comment>
<dbReference type="Pfam" id="PF12607">
    <property type="entry name" value="DUF3772"/>
    <property type="match status" value="1"/>
</dbReference>
<evidence type="ECO:0000256" key="6">
    <source>
        <dbReference type="ARBA" id="ARBA00023136"/>
    </source>
</evidence>
<dbReference type="Pfam" id="PF00924">
    <property type="entry name" value="MS_channel_2nd"/>
    <property type="match status" value="1"/>
</dbReference>
<dbReference type="SUPFAM" id="SSF82861">
    <property type="entry name" value="Mechanosensitive channel protein MscS (YggB), transmembrane region"/>
    <property type="match status" value="1"/>
</dbReference>
<feature type="transmembrane region" description="Helical" evidence="8">
    <location>
        <begin position="704"/>
        <end position="727"/>
    </location>
</feature>
<feature type="compositionally biased region" description="Low complexity" evidence="7">
    <location>
        <begin position="149"/>
        <end position="161"/>
    </location>
</feature>
<dbReference type="Gene3D" id="2.30.30.60">
    <property type="match status" value="1"/>
</dbReference>
<dbReference type="STRING" id="121290.APY04_3257"/>
<dbReference type="InterPro" id="IPR052702">
    <property type="entry name" value="MscS-like_channel"/>
</dbReference>
<dbReference type="InterPro" id="IPR023408">
    <property type="entry name" value="MscS_beta-dom_sf"/>
</dbReference>
<keyword evidence="6 8" id="KW-0472">Membrane</keyword>
<dbReference type="Gene3D" id="1.10.287.1260">
    <property type="match status" value="1"/>
</dbReference>
<dbReference type="InterPro" id="IPR049278">
    <property type="entry name" value="MS_channel_C"/>
</dbReference>
<dbReference type="InterPro" id="IPR011014">
    <property type="entry name" value="MscS_channel_TM-2"/>
</dbReference>
<dbReference type="GO" id="GO:0005886">
    <property type="term" value="C:plasma membrane"/>
    <property type="evidence" value="ECO:0007669"/>
    <property type="project" value="UniProtKB-SubCell"/>
</dbReference>
<reference evidence="13 14" key="1">
    <citation type="submission" date="2015-10" db="EMBL/GenBank/DDBJ databases">
        <title>Transcriptomic analysis of a linuron degrading triple-species bacterial consortium.</title>
        <authorList>
            <person name="Albers P."/>
        </authorList>
    </citation>
    <scope>NUCLEOTIDE SEQUENCE [LARGE SCALE GENOMIC DNA]</scope>
    <source>
        <strain evidence="13 14">WDL6</strain>
    </source>
</reference>
<evidence type="ECO:0000256" key="5">
    <source>
        <dbReference type="ARBA" id="ARBA00022989"/>
    </source>
</evidence>
<feature type="domain" description="Mechanosensitive ion channel MscS C-terminal" evidence="12">
    <location>
        <begin position="825"/>
        <end position="906"/>
    </location>
</feature>
<evidence type="ECO:0000259" key="10">
    <source>
        <dbReference type="Pfam" id="PF00924"/>
    </source>
</evidence>
<evidence type="ECO:0000256" key="3">
    <source>
        <dbReference type="ARBA" id="ARBA00022475"/>
    </source>
</evidence>
<feature type="signal peptide" evidence="9">
    <location>
        <begin position="1"/>
        <end position="23"/>
    </location>
</feature>
<comment type="caution">
    <text evidence="13">The sequence shown here is derived from an EMBL/GenBank/DDBJ whole genome shotgun (WGS) entry which is preliminary data.</text>
</comment>
<dbReference type="SUPFAM" id="SSF82689">
    <property type="entry name" value="Mechanosensitive channel protein MscS (YggB), C-terminal domain"/>
    <property type="match status" value="2"/>
</dbReference>
<dbReference type="EMBL" id="LMTR01000091">
    <property type="protein sequence ID" value="KWT64589.1"/>
    <property type="molecule type" value="Genomic_DNA"/>
</dbReference>
<feature type="compositionally biased region" description="Low complexity" evidence="7">
    <location>
        <begin position="23"/>
        <end position="56"/>
    </location>
</feature>
<dbReference type="InterPro" id="IPR022249">
    <property type="entry name" value="DUF3772"/>
</dbReference>
<evidence type="ECO:0000256" key="9">
    <source>
        <dbReference type="SAM" id="SignalP"/>
    </source>
</evidence>
<dbReference type="PANTHER" id="PTHR30347:SF9">
    <property type="entry name" value="MINICONDUCTANCE MECHANOSENSITIVE CHANNEL MSCM"/>
    <property type="match status" value="1"/>
</dbReference>
<evidence type="ECO:0000256" key="1">
    <source>
        <dbReference type="ARBA" id="ARBA00004651"/>
    </source>
</evidence>
<proteinExistence type="inferred from homology"/>
<evidence type="ECO:0000259" key="12">
    <source>
        <dbReference type="Pfam" id="PF21082"/>
    </source>
</evidence>
<feature type="compositionally biased region" description="Low complexity" evidence="7">
    <location>
        <begin position="130"/>
        <end position="141"/>
    </location>
</feature>
<feature type="transmembrane region" description="Helical" evidence="8">
    <location>
        <begin position="460"/>
        <end position="484"/>
    </location>
</feature>
<name>A0A120CTG6_HYPSL</name>
<dbReference type="Proteomes" id="UP000059074">
    <property type="component" value="Unassembled WGS sequence"/>
</dbReference>
<feature type="chain" id="PRO_5007163912" evidence="9">
    <location>
        <begin position="24"/>
        <end position="1044"/>
    </location>
</feature>
<organism evidence="13 14">
    <name type="scientific">Hyphomicrobium sulfonivorans</name>
    <dbReference type="NCBI Taxonomy" id="121290"/>
    <lineage>
        <taxon>Bacteria</taxon>
        <taxon>Pseudomonadati</taxon>
        <taxon>Pseudomonadota</taxon>
        <taxon>Alphaproteobacteria</taxon>
        <taxon>Hyphomicrobiales</taxon>
        <taxon>Hyphomicrobiaceae</taxon>
        <taxon>Hyphomicrobium</taxon>
    </lineage>
</organism>
<sequence length="1044" mass="110243">MVLSLGMLLLALAAGVTAPSAQAQTSPAAATNANQQQPLAAPTTPASPTLPAQQPEAAPPAIAPTPGAAPAAPQQAGPTASPAAPAAASQAPVASDPAQQPPQAPAQPQTQPQAGPSNGQQQPAPGPGGEANPAAAGQAGPAPAPAQPATPAAAPAPAAEVAPPPSVEELLKPVNALSGAIDAAEKNLEQSPGTQKELATLRTGIEKLETKARTSADALKPRLEEVRSQIDKLGKAPGAEDPPEAPDVAAERQRLNGLAAQIDGAIKKAALIEERARQLISRVQNARAGIFTRFLFSQTDTPLQWRVWQQAGKQLHLAQRQLGYIFGNWWEAAKLSALPLLGIIAAAGALFAGLYFLVTHTIRRRLDRGGSSNPSLPERAAMASWVTLAYALPPMAALALLYAGLDELGLLYWQVARIAQATVLPIVIVIGVLSLARALLQPKRPRWRLFNISDTSARTVNLAILGIVSVFALDHLASSLVRILSLPLSTSIVSAFIASLLYAVFLLVIVRTPLGPPSNAPGAPIARWQPIWLKVLLIALAVVLIGTAMLGFVSLGRYITTQLLTTGAGILLTGVLYIAIRWLAPAPSGDKRGMNEYIGQRLNLDDFGRGQLARIQRGVLIILLFGAALPLLMLSWGFTGAEITSWARAAVFGFEAGGLRISLARILAAVALFAGLLALTRIVQRWLAKEALSEGRIEAGLANSIYTGAGYIGFAVAALAAISYAGFDITSLAIVAGALSVGIGFGLQSIVNNFVSGLILLVERPIKVGDWVKLKEGQGYVRRIAVRATEIETFDRASLIVPNSQLISQTVDNLTHRNLLGRLSINVRVSYFADPDHVMRVLQQVAEKSTLILRHPPPFVVLENLGDNGMDFSLRVYLADINKSLSAQTELRAEIVKSLRAEGINIPFASALAGHATIDTPAGRTFIEIGVAHDSDPDEVLKALREAAVRGDEECNDIHIAFEDIGENALIFSLSVPVAEGVHAGAVRSELRTQAVKCLRERGISLASPQRSIRLRDLDDLRSAMARRNAENAMGFGTDKPDRD</sequence>
<gene>
    <name evidence="13" type="ORF">APY04_3257</name>
</gene>
<feature type="transmembrane region" description="Helical" evidence="8">
    <location>
        <begin position="559"/>
        <end position="584"/>
    </location>
</feature>
<evidence type="ECO:0000256" key="8">
    <source>
        <dbReference type="SAM" id="Phobius"/>
    </source>
</evidence>
<feature type="transmembrane region" description="Helical" evidence="8">
    <location>
        <begin position="659"/>
        <end position="683"/>
    </location>
</feature>
<keyword evidence="14" id="KW-1185">Reference proteome</keyword>